<name>A0A2V0NPM0_9CHLO</name>
<dbReference type="GO" id="GO:0016301">
    <property type="term" value="F:kinase activity"/>
    <property type="evidence" value="ECO:0007669"/>
    <property type="project" value="UniProtKB-KW"/>
</dbReference>
<feature type="compositionally biased region" description="Basic and acidic residues" evidence="4">
    <location>
        <begin position="355"/>
        <end position="377"/>
    </location>
</feature>
<dbReference type="PROSITE" id="PS00678">
    <property type="entry name" value="WD_REPEATS_1"/>
    <property type="match status" value="1"/>
</dbReference>
<feature type="compositionally biased region" description="Gly residues" evidence="4">
    <location>
        <begin position="460"/>
        <end position="482"/>
    </location>
</feature>
<feature type="region of interest" description="Disordered" evidence="4">
    <location>
        <begin position="316"/>
        <end position="498"/>
    </location>
</feature>
<dbReference type="PANTHER" id="PTHR44675:SF1">
    <property type="entry name" value="P21-ACTIVATED PROTEIN KINASE-INTERACTING PROTEIN 1"/>
    <property type="match status" value="1"/>
</dbReference>
<evidence type="ECO:0000256" key="2">
    <source>
        <dbReference type="ARBA" id="ARBA00022737"/>
    </source>
</evidence>
<keyword evidence="5" id="KW-0418">Kinase</keyword>
<feature type="compositionally biased region" description="Low complexity" evidence="4">
    <location>
        <begin position="378"/>
        <end position="391"/>
    </location>
</feature>
<dbReference type="InterPro" id="IPR036322">
    <property type="entry name" value="WD40_repeat_dom_sf"/>
</dbReference>
<dbReference type="PROSITE" id="PS50082">
    <property type="entry name" value="WD_REPEATS_2"/>
    <property type="match status" value="2"/>
</dbReference>
<evidence type="ECO:0000256" key="1">
    <source>
        <dbReference type="ARBA" id="ARBA00022574"/>
    </source>
</evidence>
<dbReference type="AlphaFoldDB" id="A0A2V0NPM0"/>
<dbReference type="InParanoid" id="A0A2V0NPM0"/>
<dbReference type="PROSITE" id="PS50294">
    <property type="entry name" value="WD_REPEATS_REGION"/>
    <property type="match status" value="1"/>
</dbReference>
<dbReference type="PANTHER" id="PTHR44675">
    <property type="entry name" value="PAK1 INTERACTING PROTEIN 1"/>
    <property type="match status" value="1"/>
</dbReference>
<dbReference type="Proteomes" id="UP000247498">
    <property type="component" value="Unassembled WGS sequence"/>
</dbReference>
<accession>A0A2V0NPM0</accession>
<dbReference type="InterPro" id="IPR015943">
    <property type="entry name" value="WD40/YVTN_repeat-like_dom_sf"/>
</dbReference>
<dbReference type="FunCoup" id="A0A2V0NPM0">
    <property type="interactions" value="1693"/>
</dbReference>
<dbReference type="Pfam" id="PF00400">
    <property type="entry name" value="WD40"/>
    <property type="match status" value="3"/>
</dbReference>
<dbReference type="OrthoDB" id="308449at2759"/>
<protein>
    <submittedName>
        <fullName evidence="5">p21-activated kinase-interacting protein-like</fullName>
    </submittedName>
</protein>
<keyword evidence="6" id="KW-1185">Reference proteome</keyword>
<evidence type="ECO:0000256" key="3">
    <source>
        <dbReference type="PROSITE-ProRule" id="PRU00221"/>
    </source>
</evidence>
<reference evidence="5 6" key="1">
    <citation type="journal article" date="2018" name="Sci. Rep.">
        <title>Raphidocelis subcapitata (=Pseudokirchneriella subcapitata) provides an insight into genome evolution and environmental adaptations in the Sphaeropleales.</title>
        <authorList>
            <person name="Suzuki S."/>
            <person name="Yamaguchi H."/>
            <person name="Nakajima N."/>
            <person name="Kawachi M."/>
        </authorList>
    </citation>
    <scope>NUCLEOTIDE SEQUENCE [LARGE SCALE GENOMIC DNA]</scope>
    <source>
        <strain evidence="5 6">NIES-35</strain>
    </source>
</reference>
<dbReference type="Gene3D" id="2.130.10.10">
    <property type="entry name" value="YVTN repeat-like/Quinoprotein amine dehydrogenase"/>
    <property type="match status" value="2"/>
</dbReference>
<dbReference type="STRING" id="307507.A0A2V0NPM0"/>
<gene>
    <name evidence="5" type="ORF">Rsub_02274</name>
</gene>
<feature type="compositionally biased region" description="Basic residues" evidence="4">
    <location>
        <begin position="486"/>
        <end position="498"/>
    </location>
</feature>
<dbReference type="InterPro" id="IPR051959">
    <property type="entry name" value="PAK1-Kinase_Regulator"/>
</dbReference>
<keyword evidence="1 3" id="KW-0853">WD repeat</keyword>
<keyword evidence="2" id="KW-0677">Repeat</keyword>
<dbReference type="EMBL" id="BDRX01000011">
    <property type="protein sequence ID" value="GBF89556.1"/>
    <property type="molecule type" value="Genomic_DNA"/>
</dbReference>
<feature type="compositionally biased region" description="Basic residues" evidence="4">
    <location>
        <begin position="411"/>
        <end position="421"/>
    </location>
</feature>
<evidence type="ECO:0000256" key="4">
    <source>
        <dbReference type="SAM" id="MobiDB-lite"/>
    </source>
</evidence>
<feature type="repeat" description="WD" evidence="3">
    <location>
        <begin position="122"/>
        <end position="163"/>
    </location>
</feature>
<proteinExistence type="predicted"/>
<evidence type="ECO:0000313" key="6">
    <source>
        <dbReference type="Proteomes" id="UP000247498"/>
    </source>
</evidence>
<feature type="compositionally biased region" description="Basic and acidic residues" evidence="4">
    <location>
        <begin position="392"/>
        <end position="406"/>
    </location>
</feature>
<dbReference type="SUPFAM" id="SSF50978">
    <property type="entry name" value="WD40 repeat-like"/>
    <property type="match status" value="1"/>
</dbReference>
<dbReference type="SMART" id="SM00320">
    <property type="entry name" value="WD40"/>
    <property type="match status" value="3"/>
</dbReference>
<evidence type="ECO:0000313" key="5">
    <source>
        <dbReference type="EMBL" id="GBF89556.1"/>
    </source>
</evidence>
<organism evidence="5 6">
    <name type="scientific">Raphidocelis subcapitata</name>
    <dbReference type="NCBI Taxonomy" id="307507"/>
    <lineage>
        <taxon>Eukaryota</taxon>
        <taxon>Viridiplantae</taxon>
        <taxon>Chlorophyta</taxon>
        <taxon>core chlorophytes</taxon>
        <taxon>Chlorophyceae</taxon>
        <taxon>CS clade</taxon>
        <taxon>Sphaeropleales</taxon>
        <taxon>Selenastraceae</taxon>
        <taxon>Raphidocelis</taxon>
    </lineage>
</organism>
<dbReference type="InterPro" id="IPR001680">
    <property type="entry name" value="WD40_rpt"/>
</dbReference>
<sequence length="498" mass="52035">MQLVVATYERFLLGYDVPADLEAGAPLPRAFTHASHQGPVRAVDAAGPFVVTGGSDDQLHIYDAKRGRDLGFLMNPGEGAVPCLQLYTPPGAAAPSHLFSGSADGGIAVWRAGGEWEHLKLMKGHRGAVNALALHPSGRLALSVAHDRQLRMWDLLRGRCTYTAGLDAEGLDLRFGPSGGCYALLTHHTLTLHAAAGDGGLLARVDSPEVKFTAIGRGMRDDRVLLVGQEDGGLAVWDARAGGGAALAARVDKAHGARIRAIVALTPDEGEALPNQIATASSDGAVRIWDCRALASGGACRRLGGVETRARITGMALSAPGRRQPALAGEAAAGEARAEGGKRAKQRKAAGGGGAEKEEGRPERAADGSGGQRRERAAQQQQAQKKPQQRQQQHEEEKEEEGERQQAKPTPKPKPKPKAQKKQQQQRPGVAAGDEALVPRVTTIIRKKRRKAGSDDEDGGGFGGEEFAGGGLGGSGGGGFGGVRVANKKAARRGRGGR</sequence>
<comment type="caution">
    <text evidence="5">The sequence shown here is derived from an EMBL/GenBank/DDBJ whole genome shotgun (WGS) entry which is preliminary data.</text>
</comment>
<keyword evidence="5" id="KW-0808">Transferase</keyword>
<dbReference type="InterPro" id="IPR019775">
    <property type="entry name" value="WD40_repeat_CS"/>
</dbReference>
<feature type="repeat" description="WD" evidence="3">
    <location>
        <begin position="277"/>
        <end position="290"/>
    </location>
</feature>